<dbReference type="GO" id="GO:0005886">
    <property type="term" value="C:plasma membrane"/>
    <property type="evidence" value="ECO:0007669"/>
    <property type="project" value="UniProtKB-SubCell"/>
</dbReference>
<dbReference type="Proteomes" id="UP000189462">
    <property type="component" value="Unassembled WGS sequence"/>
</dbReference>
<keyword evidence="3 6" id="KW-0812">Transmembrane</keyword>
<dbReference type="EMBL" id="MVBK01000051">
    <property type="protein sequence ID" value="OOG24116.1"/>
    <property type="molecule type" value="Genomic_DNA"/>
</dbReference>
<organism evidence="7 8">
    <name type="scientific">Thioalkalivibrio denitrificans</name>
    <dbReference type="NCBI Taxonomy" id="108003"/>
    <lineage>
        <taxon>Bacteria</taxon>
        <taxon>Pseudomonadati</taxon>
        <taxon>Pseudomonadota</taxon>
        <taxon>Gammaproteobacteria</taxon>
        <taxon>Chromatiales</taxon>
        <taxon>Ectothiorhodospiraceae</taxon>
        <taxon>Thioalkalivibrio</taxon>
    </lineage>
</organism>
<feature type="transmembrane region" description="Helical" evidence="6">
    <location>
        <begin position="285"/>
        <end position="303"/>
    </location>
</feature>
<dbReference type="AlphaFoldDB" id="A0A1V3NH60"/>
<feature type="transmembrane region" description="Helical" evidence="6">
    <location>
        <begin position="119"/>
        <end position="138"/>
    </location>
</feature>
<dbReference type="PANTHER" id="PTHR43483:SF3">
    <property type="entry name" value="MEMBRANE TRANSPORTER PROTEIN HI_0806-RELATED"/>
    <property type="match status" value="1"/>
</dbReference>
<comment type="caution">
    <text evidence="7">The sequence shown here is derived from an EMBL/GenBank/DDBJ whole genome shotgun (WGS) entry which is preliminary data.</text>
</comment>
<evidence type="ECO:0000256" key="4">
    <source>
        <dbReference type="ARBA" id="ARBA00022989"/>
    </source>
</evidence>
<proteinExistence type="inferred from homology"/>
<evidence type="ECO:0000256" key="2">
    <source>
        <dbReference type="ARBA" id="ARBA00009142"/>
    </source>
</evidence>
<feature type="transmembrane region" description="Helical" evidence="6">
    <location>
        <begin position="223"/>
        <end position="245"/>
    </location>
</feature>
<keyword evidence="4 6" id="KW-1133">Transmembrane helix</keyword>
<sequence length="309" mass="33068">MRRGVALDFLHYEFAHSGVVTSLWLPPLMAFLISLVTSMVGVSGAFLLLPFQMSVLNYTAPSVSGTNLVFNLIAIPSGVYRYFREGRMLWSLNGVIVAGTLPGVGVGYYVRAYHLHDPGLFKVFVGMVLLYLSLHLLTDIAPWRRRRRQGGSGMEPESVARTETIAPSRITFTFGADTYSFSLPGMALLAFSVGIIGGIYGIGGGAIIAPFCVAIFGLPVYTVAGAALAATFITSIAGVLLYSLLPAPPGVVTRPDWLLGVLFGIGGALGMYVGARLQRHVPHGALTLLLAVVILLLAMYYLTELLTLL</sequence>
<reference evidence="7 8" key="1">
    <citation type="submission" date="2017-02" db="EMBL/GenBank/DDBJ databases">
        <title>Genomic diversity within the haloalkaliphilic genus Thioalkalivibrio.</title>
        <authorList>
            <person name="Ahn A.-C."/>
            <person name="Meier-Kolthoff J."/>
            <person name="Overmars L."/>
            <person name="Richter M."/>
            <person name="Woyke T."/>
            <person name="Sorokin D.Y."/>
            <person name="Muyzer G."/>
        </authorList>
    </citation>
    <scope>NUCLEOTIDE SEQUENCE [LARGE SCALE GENOMIC DNA]</scope>
    <source>
        <strain evidence="7 8">ALJD</strain>
    </source>
</reference>
<evidence type="ECO:0000256" key="1">
    <source>
        <dbReference type="ARBA" id="ARBA00004141"/>
    </source>
</evidence>
<evidence type="ECO:0000313" key="7">
    <source>
        <dbReference type="EMBL" id="OOG24116.1"/>
    </source>
</evidence>
<keyword evidence="8" id="KW-1185">Reference proteome</keyword>
<evidence type="ECO:0000256" key="3">
    <source>
        <dbReference type="ARBA" id="ARBA00022692"/>
    </source>
</evidence>
<comment type="subcellular location">
    <subcellularLocation>
        <location evidence="6">Cell membrane</location>
        <topology evidence="6">Multi-pass membrane protein</topology>
    </subcellularLocation>
    <subcellularLocation>
        <location evidence="1">Membrane</location>
        <topology evidence="1">Multi-pass membrane protein</topology>
    </subcellularLocation>
</comment>
<evidence type="ECO:0000256" key="6">
    <source>
        <dbReference type="RuleBase" id="RU363041"/>
    </source>
</evidence>
<evidence type="ECO:0000256" key="5">
    <source>
        <dbReference type="ARBA" id="ARBA00023136"/>
    </source>
</evidence>
<feature type="transmembrane region" description="Helical" evidence="6">
    <location>
        <begin position="63"/>
        <end position="83"/>
    </location>
</feature>
<accession>A0A1V3NH60</accession>
<name>A0A1V3NH60_9GAMM</name>
<comment type="similarity">
    <text evidence="2 6">Belongs to the 4-toluene sulfonate uptake permease (TSUP) (TC 2.A.102) family.</text>
</comment>
<keyword evidence="6" id="KW-1003">Cell membrane</keyword>
<feature type="transmembrane region" description="Helical" evidence="6">
    <location>
        <begin position="188"/>
        <end position="216"/>
    </location>
</feature>
<dbReference type="STRING" id="108003.B1C78_09320"/>
<gene>
    <name evidence="7" type="ORF">B1C78_09320</name>
</gene>
<feature type="transmembrane region" description="Helical" evidence="6">
    <location>
        <begin position="28"/>
        <end position="51"/>
    </location>
</feature>
<feature type="transmembrane region" description="Helical" evidence="6">
    <location>
        <begin position="89"/>
        <end position="110"/>
    </location>
</feature>
<protein>
    <recommendedName>
        <fullName evidence="6">Probable membrane transporter protein</fullName>
    </recommendedName>
</protein>
<dbReference type="InterPro" id="IPR002781">
    <property type="entry name" value="TM_pro_TauE-like"/>
</dbReference>
<dbReference type="PANTHER" id="PTHR43483">
    <property type="entry name" value="MEMBRANE TRANSPORTER PROTEIN HI_0806-RELATED"/>
    <property type="match status" value="1"/>
</dbReference>
<dbReference type="Pfam" id="PF01925">
    <property type="entry name" value="TauE"/>
    <property type="match status" value="1"/>
</dbReference>
<evidence type="ECO:0000313" key="8">
    <source>
        <dbReference type="Proteomes" id="UP000189462"/>
    </source>
</evidence>
<keyword evidence="5 6" id="KW-0472">Membrane</keyword>
<feature type="transmembrane region" description="Helical" evidence="6">
    <location>
        <begin position="257"/>
        <end position="273"/>
    </location>
</feature>